<evidence type="ECO:0000313" key="7">
    <source>
        <dbReference type="Proteomes" id="UP001203607"/>
    </source>
</evidence>
<reference evidence="6 7" key="1">
    <citation type="submission" date="2022-05" db="EMBL/GenBank/DDBJ databases">
        <authorList>
            <person name="Park J.-S."/>
        </authorList>
    </citation>
    <scope>NUCLEOTIDE SEQUENCE [LARGE SCALE GENOMIC DNA]</scope>
    <source>
        <strain evidence="6 7">2012CJ35-5</strain>
    </source>
</reference>
<comment type="subcellular location">
    <subcellularLocation>
        <location evidence="1">Membrane</location>
        <topology evidence="1">Multi-pass membrane protein</topology>
    </subcellularLocation>
</comment>
<evidence type="ECO:0000256" key="3">
    <source>
        <dbReference type="ARBA" id="ARBA00022989"/>
    </source>
</evidence>
<comment type="caution">
    <text evidence="6">The sequence shown here is derived from an EMBL/GenBank/DDBJ whole genome shotgun (WGS) entry which is preliminary data.</text>
</comment>
<keyword evidence="3 5" id="KW-1133">Transmembrane helix</keyword>
<evidence type="ECO:0000256" key="4">
    <source>
        <dbReference type="ARBA" id="ARBA00023136"/>
    </source>
</evidence>
<feature type="transmembrane region" description="Helical" evidence="5">
    <location>
        <begin position="92"/>
        <end position="109"/>
    </location>
</feature>
<gene>
    <name evidence="6" type="ORF">M3P19_16525</name>
</gene>
<evidence type="ECO:0000256" key="1">
    <source>
        <dbReference type="ARBA" id="ARBA00004141"/>
    </source>
</evidence>
<name>A0ABT0PXE0_9FLAO</name>
<keyword evidence="4 5" id="KW-0472">Membrane</keyword>
<dbReference type="Pfam" id="PF07681">
    <property type="entry name" value="DoxX"/>
    <property type="match status" value="1"/>
</dbReference>
<dbReference type="RefSeq" id="WP_249658809.1">
    <property type="nucleotide sequence ID" value="NZ_JAMFMA010000005.1"/>
</dbReference>
<sequence>MVSTTRDRKVKLSVTLLRVLIGWHFLYEGVVKLFNPEWTAFGYLASAQGPFKPVFTVLAQDPFIAWVDIMNMAALLIVGVCLVLGVFERKSAIIGIGLLALYYLAHPSLPGVQQLNVEGNYWLVNKNLIELAACILIYNFPTGNYFGLGYLKKGRLTKIEKK</sequence>
<accession>A0ABT0PXE0</accession>
<feature type="transmembrane region" description="Helical" evidence="5">
    <location>
        <begin position="63"/>
        <end position="85"/>
    </location>
</feature>
<keyword evidence="2 5" id="KW-0812">Transmembrane</keyword>
<evidence type="ECO:0000313" key="6">
    <source>
        <dbReference type="EMBL" id="MCL6275621.1"/>
    </source>
</evidence>
<protein>
    <submittedName>
        <fullName evidence="6">DoxX family protein</fullName>
    </submittedName>
</protein>
<evidence type="ECO:0000256" key="2">
    <source>
        <dbReference type="ARBA" id="ARBA00022692"/>
    </source>
</evidence>
<organism evidence="6 7">
    <name type="scientific">Flagellimonas spongiicola</name>
    <dbReference type="NCBI Taxonomy" id="2942208"/>
    <lineage>
        <taxon>Bacteria</taxon>
        <taxon>Pseudomonadati</taxon>
        <taxon>Bacteroidota</taxon>
        <taxon>Flavobacteriia</taxon>
        <taxon>Flavobacteriales</taxon>
        <taxon>Flavobacteriaceae</taxon>
        <taxon>Flagellimonas</taxon>
    </lineage>
</organism>
<dbReference type="InterPro" id="IPR032808">
    <property type="entry name" value="DoxX"/>
</dbReference>
<feature type="transmembrane region" description="Helical" evidence="5">
    <location>
        <begin position="12"/>
        <end position="34"/>
    </location>
</feature>
<feature type="transmembrane region" description="Helical" evidence="5">
    <location>
        <begin position="129"/>
        <end position="151"/>
    </location>
</feature>
<dbReference type="Proteomes" id="UP001203607">
    <property type="component" value="Unassembled WGS sequence"/>
</dbReference>
<evidence type="ECO:0000256" key="5">
    <source>
        <dbReference type="SAM" id="Phobius"/>
    </source>
</evidence>
<keyword evidence="7" id="KW-1185">Reference proteome</keyword>
<proteinExistence type="predicted"/>
<dbReference type="EMBL" id="JAMFMA010000005">
    <property type="protein sequence ID" value="MCL6275621.1"/>
    <property type="molecule type" value="Genomic_DNA"/>
</dbReference>